<evidence type="ECO:0000313" key="3">
    <source>
        <dbReference type="Proteomes" id="UP000178912"/>
    </source>
</evidence>
<dbReference type="CDD" id="cd07379">
    <property type="entry name" value="MPP_239FB"/>
    <property type="match status" value="1"/>
</dbReference>
<dbReference type="InterPro" id="IPR051693">
    <property type="entry name" value="UPF0046_metallophosphoest"/>
</dbReference>
<dbReference type="PANTHER" id="PTHR12905:SF16">
    <property type="entry name" value="SER_THR PROTEIN PHOSPHATASE FAMILY PROTEIN (AFU_ORTHOLOGUE AFUA_1G06000)"/>
    <property type="match status" value="1"/>
</dbReference>
<proteinExistence type="predicted"/>
<gene>
    <name evidence="2" type="ORF">RAG0_01210</name>
</gene>
<dbReference type="InterPro" id="IPR029052">
    <property type="entry name" value="Metallo-depent_PP-like"/>
</dbReference>
<organism evidence="2 3">
    <name type="scientific">Rhynchosporium agropyri</name>
    <dbReference type="NCBI Taxonomy" id="914238"/>
    <lineage>
        <taxon>Eukaryota</taxon>
        <taxon>Fungi</taxon>
        <taxon>Dikarya</taxon>
        <taxon>Ascomycota</taxon>
        <taxon>Pezizomycotina</taxon>
        <taxon>Leotiomycetes</taxon>
        <taxon>Helotiales</taxon>
        <taxon>Ploettnerulaceae</taxon>
        <taxon>Rhynchosporium</taxon>
    </lineage>
</organism>
<evidence type="ECO:0000313" key="2">
    <source>
        <dbReference type="EMBL" id="CZS90071.1"/>
    </source>
</evidence>
<dbReference type="OrthoDB" id="630188at2759"/>
<dbReference type="AlphaFoldDB" id="A0A1E1JWI2"/>
<protein>
    <submittedName>
        <fullName evidence="2">Related to phosphoesterases</fullName>
    </submittedName>
</protein>
<reference evidence="3" key="1">
    <citation type="submission" date="2016-03" db="EMBL/GenBank/DDBJ databases">
        <authorList>
            <person name="Guldener U."/>
        </authorList>
    </citation>
    <scope>NUCLEOTIDE SEQUENCE [LARGE SCALE GENOMIC DNA]</scope>
    <source>
        <strain evidence="3">04CH-RAC-A.6.1</strain>
    </source>
</reference>
<keyword evidence="3" id="KW-1185">Reference proteome</keyword>
<dbReference type="EMBL" id="FJUX01000004">
    <property type="protein sequence ID" value="CZS90071.1"/>
    <property type="molecule type" value="Genomic_DNA"/>
</dbReference>
<dbReference type="SUPFAM" id="SSF56300">
    <property type="entry name" value="Metallo-dependent phosphatases"/>
    <property type="match status" value="1"/>
</dbReference>
<feature type="domain" description="Calcineurin-like phosphoesterase" evidence="1">
    <location>
        <begin position="12"/>
        <end position="212"/>
    </location>
</feature>
<sequence>MPDALPVLRRTRFVCISDTHNACPGGAFKLPKGDVLIHAGDMTNQGSYLELKRTIDWLEEADFEKKIVIAGNHDITLDTEFYAQHGHNFHNQTSQDPVQCQELLKRSSTITWLRHESAVIKLTFPAGPRTRFKIFGSPYSPAEGLWAFGYCGDEAEGLWSQIPLDADIVLTHTPPRSHLDERKGQTPVGCVSLRKALWRVRPRLAICGHVHDGRGAERIRWDLDVSDMKYKEETVEKWTDPGAGNKKMSLVDLTLKGRNPIANKGRIGDSLAVPPEEMAPSLHFGGYALEEIYESGSSAKNTTLPAALPPANHGRGGLATSQTCDVEGLSRRLGRRETCIINAAIAASNYPHTEGRKFHKPIVVDIDLPIWSIEDRETSRHRLHQSSKTSFTDLQLE</sequence>
<accession>A0A1E1JWI2</accession>
<dbReference type="InterPro" id="IPR004843">
    <property type="entry name" value="Calcineurin-like_PHP"/>
</dbReference>
<dbReference type="Proteomes" id="UP000178912">
    <property type="component" value="Unassembled WGS sequence"/>
</dbReference>
<dbReference type="PANTHER" id="PTHR12905">
    <property type="entry name" value="METALLOPHOSPHOESTERASE"/>
    <property type="match status" value="1"/>
</dbReference>
<dbReference type="GO" id="GO:0016787">
    <property type="term" value="F:hydrolase activity"/>
    <property type="evidence" value="ECO:0007669"/>
    <property type="project" value="InterPro"/>
</dbReference>
<dbReference type="Gene3D" id="3.60.21.10">
    <property type="match status" value="1"/>
</dbReference>
<name>A0A1E1JWI2_9HELO</name>
<dbReference type="Pfam" id="PF00149">
    <property type="entry name" value="Metallophos"/>
    <property type="match status" value="1"/>
</dbReference>
<evidence type="ECO:0000259" key="1">
    <source>
        <dbReference type="Pfam" id="PF00149"/>
    </source>
</evidence>